<protein>
    <submittedName>
        <fullName evidence="2">DUF4261 domain-containing protein</fullName>
    </submittedName>
</protein>
<gene>
    <name evidence="2" type="ORF">H9661_14175</name>
</gene>
<evidence type="ECO:0000313" key="3">
    <source>
        <dbReference type="Proteomes" id="UP000627781"/>
    </source>
</evidence>
<accession>A0ABR8PWE2</accession>
<name>A0ABR8PWE2_9CLOT</name>
<comment type="caution">
    <text evidence="2">The sequence shown here is derived from an EMBL/GenBank/DDBJ whole genome shotgun (WGS) entry which is preliminary data.</text>
</comment>
<feature type="domain" description="DUF4261" evidence="1">
    <location>
        <begin position="211"/>
        <end position="291"/>
    </location>
</feature>
<dbReference type="RefSeq" id="WP_143317741.1">
    <property type="nucleotide sequence ID" value="NZ_JACSRA010000024.1"/>
</dbReference>
<dbReference type="Pfam" id="PF14080">
    <property type="entry name" value="DUF4261"/>
    <property type="match status" value="1"/>
</dbReference>
<organism evidence="2 3">
    <name type="scientific">Clostridium cibarium</name>
    <dbReference type="NCBI Taxonomy" id="2762247"/>
    <lineage>
        <taxon>Bacteria</taxon>
        <taxon>Bacillati</taxon>
        <taxon>Bacillota</taxon>
        <taxon>Clostridia</taxon>
        <taxon>Eubacteriales</taxon>
        <taxon>Clostridiaceae</taxon>
        <taxon>Clostridium</taxon>
    </lineage>
</organism>
<evidence type="ECO:0000313" key="2">
    <source>
        <dbReference type="EMBL" id="MBD7912506.1"/>
    </source>
</evidence>
<sequence>MGLFDKFKKQEKTHDVFQQDLSHKESPGSVFVIHLLMREKCDMPNKEIMTSVMQKHLGDVECFCHNKDICGFAVKKHKLEFEEGLMPVQLMITGCTDREEHKIDEFTKSQMWDCMEDRDRILAECKYQVSAMDMLARGMEYKERGDMLMDYMEALVEMYPQCEAILFQTSGKMFTAAQIREHKIQRESRFIYFAVNVRFFNIEGTNDMMVDTIGMSTLYLPDLQYHFHGIDQNWIVNHAYNLLSYIYDNNNPIESGETVDGITAGKMDRNVQWKCHYEDAMIQPSRGVLDIYMNEYASGGRDY</sequence>
<reference evidence="2 3" key="1">
    <citation type="submission" date="2020-08" db="EMBL/GenBank/DDBJ databases">
        <title>A Genomic Blueprint of the Chicken Gut Microbiome.</title>
        <authorList>
            <person name="Gilroy R."/>
            <person name="Ravi A."/>
            <person name="Getino M."/>
            <person name="Pursley I."/>
            <person name="Horton D.L."/>
            <person name="Alikhan N.-F."/>
            <person name="Baker D."/>
            <person name="Gharbi K."/>
            <person name="Hall N."/>
            <person name="Watson M."/>
            <person name="Adriaenssens E.M."/>
            <person name="Foster-Nyarko E."/>
            <person name="Jarju S."/>
            <person name="Secka A."/>
            <person name="Antonio M."/>
            <person name="Oren A."/>
            <person name="Chaudhuri R."/>
            <person name="La Ragione R.M."/>
            <person name="Hildebrand F."/>
            <person name="Pallen M.J."/>
        </authorList>
    </citation>
    <scope>NUCLEOTIDE SEQUENCE [LARGE SCALE GENOMIC DNA]</scope>
    <source>
        <strain evidence="2 3">Sa3CVN1</strain>
    </source>
</reference>
<evidence type="ECO:0000259" key="1">
    <source>
        <dbReference type="Pfam" id="PF14080"/>
    </source>
</evidence>
<proteinExistence type="predicted"/>
<dbReference type="EMBL" id="JACSRA010000024">
    <property type="protein sequence ID" value="MBD7912506.1"/>
    <property type="molecule type" value="Genomic_DNA"/>
</dbReference>
<keyword evidence="3" id="KW-1185">Reference proteome</keyword>
<dbReference type="InterPro" id="IPR025357">
    <property type="entry name" value="DUF4261"/>
</dbReference>
<dbReference type="Proteomes" id="UP000627781">
    <property type="component" value="Unassembled WGS sequence"/>
</dbReference>